<dbReference type="Proteomes" id="UP000006426">
    <property type="component" value="Plasmid pmppla107"/>
</dbReference>
<gene>
    <name evidence="1" type="ORF">PLA107_034965</name>
</gene>
<name>A0AAD0PX50_PSEAV</name>
<proteinExistence type="predicted"/>
<dbReference type="RefSeq" id="WP_005742476.1">
    <property type="nucleotide sequence ID" value="NZ_CP031226.1"/>
</dbReference>
<dbReference type="GeneID" id="39474409"/>
<geneLocation type="plasmid" evidence="2">
    <name>pmppla107</name>
</geneLocation>
<accession>A0AAD0PX50</accession>
<dbReference type="EMBL" id="CP031226">
    <property type="protein sequence ID" value="AXH60374.1"/>
    <property type="molecule type" value="Genomic_DNA"/>
</dbReference>
<protein>
    <submittedName>
        <fullName evidence="1">Uncharacterized protein</fullName>
    </submittedName>
</protein>
<organism evidence="1 2">
    <name type="scientific">Pseudomonas amygdali pv. lachrymans str. M301315</name>
    <dbReference type="NCBI Taxonomy" id="629260"/>
    <lineage>
        <taxon>Bacteria</taxon>
        <taxon>Pseudomonadati</taxon>
        <taxon>Pseudomonadota</taxon>
        <taxon>Gammaproteobacteria</taxon>
        <taxon>Pseudomonadales</taxon>
        <taxon>Pseudomonadaceae</taxon>
        <taxon>Pseudomonas</taxon>
        <taxon>Pseudomonas amygdali</taxon>
    </lineage>
</organism>
<evidence type="ECO:0000313" key="1">
    <source>
        <dbReference type="EMBL" id="AXH60374.1"/>
    </source>
</evidence>
<sequence>MSEIALSFEQLRQDIFEGILRSLGRESYSQVHTALMYGQDPGVMVLPYIDDCLQLNNYGTLILPFKITNHPDLQLSVVLTLGRLNYTIHAHSEIAEICDMRSTIPALSAELGLKCHQREVKDGVRFELCNDPTLVWAPTAINILRSSQLEEAFKEFVRLQADRLIAGISEVLSSKGICKPADPGFHCVALFRSMGFEQPAQELIREDFEILSIDKRDPLNILYALRSKEYSPAPISMCNALAERLGEQGYACSILPSWQSGEVHSSLIPFVTERIVVETKLVEVQVQPPEMDWLSMLRDPIID</sequence>
<reference evidence="1 2" key="1">
    <citation type="journal article" date="2011" name="PLoS Pathog.">
        <title>Dynamic evolution of pathogenicity revealed by sequencing and comparative genomics of 19 Pseudomonas syringae isolates.</title>
        <authorList>
            <person name="Baltrus D.A."/>
            <person name="Nishimura M.T."/>
            <person name="Romanchuk A."/>
            <person name="Chang J.H."/>
            <person name="Mukhtar M.S."/>
            <person name="Cherkis K."/>
            <person name="Roach J."/>
            <person name="Grant S.R."/>
            <person name="Jones C.D."/>
            <person name="Dangl J.L."/>
        </authorList>
    </citation>
    <scope>NUCLEOTIDE SEQUENCE [LARGE SCALE GENOMIC DNA]</scope>
    <source>
        <strain evidence="1">M301315</strain>
        <plasmid evidence="2">pmppla107</plasmid>
    </source>
</reference>
<evidence type="ECO:0000313" key="2">
    <source>
        <dbReference type="Proteomes" id="UP000006426"/>
    </source>
</evidence>
<keyword evidence="1" id="KW-0614">Plasmid</keyword>
<dbReference type="AlphaFoldDB" id="A0AAD0PX50"/>